<name>A0A7X1KKG9_9SPHN</name>
<sequence length="797" mass="84977">MRPALATALLTASTMIAPAALAQGTSPAAASVDAAADGTASGEIIVTAQRRSESLQKVPVSLTAVTSEMLQSRQINDLTQIARAAPSLQVGSDNTFAVRGVGTLAFAGTIDSSVALSLDEVNLGRPFLGGSLFNDLERVEVLNGPQGLLFGKNASAGLLNIVTAKPKLGEFSSKTDLEFVSRDTPQSPGNANGVIAKQVLNIPVSANSALRLNALYSYQEPGTTFVGKLNPGVRNDINPRSWSFKAKYLLEADALSLYLIGDLNKNTGVGGGFDRPYFVVAPDSVNTAALAADGITPGANNFKYGSETGYFRDIKTGGAQARLAYTLDSGLEISNLAAWRFYTVEQQYDIDNLSADGASINRTSGRYDQYSNELRVALPSGNRLTGQAGLYYFKSTLDQSNVIRGANYVPSFVASGYPFCVGVTAVPGANPPTCSVSNVSFLGRDNAYVLDTESYAGFGQLTYDVTNQFKLIAGGRVTHDKVSIHLVQGQYNYFTNLGGPNATIDRRYSHTNFSWKLGAQYQVTPDIMLYGFYGRGYKGPGFNDVAPVITASLVVREESSKALEAGIKSSFFNRRLTLNLSAFQTKFDNFQVQSFDTVIRTFQILNAAKVTTKGIEASLYAAPVTGLTLNASASLLSSKFGSFPGAQCYPTQTTAGCTITQTTFDASGLRLPNSPEFTSTVQAKYEFPVSGSVKPFIEGNWYHRSSVKTSPAETPGATIPMVDLFGASLGAQIGGNIRVTLFCRNCTNVHMPTSIGTDPGDASARDNRGNAVPKLTLLRTFSLDSFRTFGLGLGFRF</sequence>
<evidence type="ECO:0000256" key="12">
    <source>
        <dbReference type="RuleBase" id="RU003357"/>
    </source>
</evidence>
<dbReference type="EMBL" id="JACLAW010000001">
    <property type="protein sequence ID" value="MBC2664170.1"/>
    <property type="molecule type" value="Genomic_DNA"/>
</dbReference>
<evidence type="ECO:0000259" key="14">
    <source>
        <dbReference type="Pfam" id="PF00593"/>
    </source>
</evidence>
<dbReference type="PANTHER" id="PTHR32552:SF81">
    <property type="entry name" value="TONB-DEPENDENT OUTER MEMBRANE RECEPTOR"/>
    <property type="match status" value="1"/>
</dbReference>
<evidence type="ECO:0000256" key="13">
    <source>
        <dbReference type="SAM" id="SignalP"/>
    </source>
</evidence>
<evidence type="ECO:0000313" key="16">
    <source>
        <dbReference type="EMBL" id="MBC2664170.1"/>
    </source>
</evidence>
<dbReference type="RefSeq" id="WP_185662413.1">
    <property type="nucleotide sequence ID" value="NZ_JACLAW010000001.1"/>
</dbReference>
<keyword evidence="13" id="KW-0732">Signal</keyword>
<keyword evidence="4" id="KW-0410">Iron transport</keyword>
<evidence type="ECO:0000256" key="9">
    <source>
        <dbReference type="ARBA" id="ARBA00023136"/>
    </source>
</evidence>
<feature type="domain" description="TonB-dependent receptor plug" evidence="15">
    <location>
        <begin position="55"/>
        <end position="157"/>
    </location>
</feature>
<comment type="similarity">
    <text evidence="11 12">Belongs to the TonB-dependent receptor family.</text>
</comment>
<accession>A0A7X1KKG9</accession>
<dbReference type="Pfam" id="PF07715">
    <property type="entry name" value="Plug"/>
    <property type="match status" value="1"/>
</dbReference>
<evidence type="ECO:0000256" key="5">
    <source>
        <dbReference type="ARBA" id="ARBA00022692"/>
    </source>
</evidence>
<protein>
    <submittedName>
        <fullName evidence="16">TonB-dependent receptor</fullName>
    </submittedName>
</protein>
<dbReference type="AlphaFoldDB" id="A0A7X1KKG9"/>
<comment type="subcellular location">
    <subcellularLocation>
        <location evidence="1 11">Cell outer membrane</location>
        <topology evidence="1 11">Multi-pass membrane protein</topology>
    </subcellularLocation>
</comment>
<dbReference type="InterPro" id="IPR000531">
    <property type="entry name" value="Beta-barrel_TonB"/>
</dbReference>
<dbReference type="Gene3D" id="2.40.170.20">
    <property type="entry name" value="TonB-dependent receptor, beta-barrel domain"/>
    <property type="match status" value="1"/>
</dbReference>
<dbReference type="PROSITE" id="PS52016">
    <property type="entry name" value="TONB_DEPENDENT_REC_3"/>
    <property type="match status" value="1"/>
</dbReference>
<gene>
    <name evidence="16" type="ORF">H7F51_01415</name>
</gene>
<keyword evidence="7" id="KW-0406">Ion transport</keyword>
<evidence type="ECO:0000256" key="11">
    <source>
        <dbReference type="PROSITE-ProRule" id="PRU01360"/>
    </source>
</evidence>
<evidence type="ECO:0000256" key="8">
    <source>
        <dbReference type="ARBA" id="ARBA00023077"/>
    </source>
</evidence>
<evidence type="ECO:0000256" key="4">
    <source>
        <dbReference type="ARBA" id="ARBA00022496"/>
    </source>
</evidence>
<dbReference type="GO" id="GO:0006826">
    <property type="term" value="P:iron ion transport"/>
    <property type="evidence" value="ECO:0007669"/>
    <property type="project" value="UniProtKB-KW"/>
</dbReference>
<evidence type="ECO:0000256" key="7">
    <source>
        <dbReference type="ARBA" id="ARBA00023065"/>
    </source>
</evidence>
<dbReference type="InterPro" id="IPR036942">
    <property type="entry name" value="Beta-barrel_TonB_sf"/>
</dbReference>
<comment type="caution">
    <text evidence="16">The sequence shown here is derived from an EMBL/GenBank/DDBJ whole genome shotgun (WGS) entry which is preliminary data.</text>
</comment>
<organism evidence="16 17">
    <name type="scientific">Novosphingobium flavum</name>
    <dbReference type="NCBI Taxonomy" id="1778672"/>
    <lineage>
        <taxon>Bacteria</taxon>
        <taxon>Pseudomonadati</taxon>
        <taxon>Pseudomonadota</taxon>
        <taxon>Alphaproteobacteria</taxon>
        <taxon>Sphingomonadales</taxon>
        <taxon>Sphingomonadaceae</taxon>
        <taxon>Novosphingobium</taxon>
    </lineage>
</organism>
<keyword evidence="10 11" id="KW-0998">Cell outer membrane</keyword>
<dbReference type="GO" id="GO:0009279">
    <property type="term" value="C:cell outer membrane"/>
    <property type="evidence" value="ECO:0007669"/>
    <property type="project" value="UniProtKB-SubCell"/>
</dbReference>
<feature type="signal peptide" evidence="13">
    <location>
        <begin position="1"/>
        <end position="22"/>
    </location>
</feature>
<keyword evidence="2 11" id="KW-0813">Transport</keyword>
<keyword evidence="17" id="KW-1185">Reference proteome</keyword>
<keyword evidence="16" id="KW-0675">Receptor</keyword>
<feature type="chain" id="PRO_5030944555" evidence="13">
    <location>
        <begin position="23"/>
        <end position="797"/>
    </location>
</feature>
<keyword evidence="5 11" id="KW-0812">Transmembrane</keyword>
<feature type="domain" description="TonB-dependent receptor-like beta-barrel" evidence="14">
    <location>
        <begin position="276"/>
        <end position="745"/>
    </location>
</feature>
<dbReference type="InterPro" id="IPR039426">
    <property type="entry name" value="TonB-dep_rcpt-like"/>
</dbReference>
<evidence type="ECO:0000313" key="17">
    <source>
        <dbReference type="Proteomes" id="UP000566813"/>
    </source>
</evidence>
<reference evidence="16 17" key="1">
    <citation type="submission" date="2020-08" db="EMBL/GenBank/DDBJ databases">
        <title>The genome sequence of type strain Novosphingobium flavum NBRC 111647.</title>
        <authorList>
            <person name="Liu Y."/>
        </authorList>
    </citation>
    <scope>NUCLEOTIDE SEQUENCE [LARGE SCALE GENOMIC DNA]</scope>
    <source>
        <strain evidence="16 17">NBRC 111647</strain>
    </source>
</reference>
<evidence type="ECO:0000256" key="2">
    <source>
        <dbReference type="ARBA" id="ARBA00022448"/>
    </source>
</evidence>
<dbReference type="Pfam" id="PF00593">
    <property type="entry name" value="TonB_dep_Rec_b-barrel"/>
    <property type="match status" value="1"/>
</dbReference>
<evidence type="ECO:0000256" key="6">
    <source>
        <dbReference type="ARBA" id="ARBA00023004"/>
    </source>
</evidence>
<keyword evidence="6" id="KW-0408">Iron</keyword>
<dbReference type="InterPro" id="IPR012910">
    <property type="entry name" value="Plug_dom"/>
</dbReference>
<keyword evidence="8 12" id="KW-0798">TonB box</keyword>
<evidence type="ECO:0000256" key="3">
    <source>
        <dbReference type="ARBA" id="ARBA00022452"/>
    </source>
</evidence>
<evidence type="ECO:0000256" key="1">
    <source>
        <dbReference type="ARBA" id="ARBA00004571"/>
    </source>
</evidence>
<evidence type="ECO:0000259" key="15">
    <source>
        <dbReference type="Pfam" id="PF07715"/>
    </source>
</evidence>
<keyword evidence="9 11" id="KW-0472">Membrane</keyword>
<dbReference type="Proteomes" id="UP000566813">
    <property type="component" value="Unassembled WGS sequence"/>
</dbReference>
<keyword evidence="3 11" id="KW-1134">Transmembrane beta strand</keyword>
<dbReference type="PANTHER" id="PTHR32552">
    <property type="entry name" value="FERRICHROME IRON RECEPTOR-RELATED"/>
    <property type="match status" value="1"/>
</dbReference>
<evidence type="ECO:0000256" key="10">
    <source>
        <dbReference type="ARBA" id="ARBA00023237"/>
    </source>
</evidence>
<proteinExistence type="inferred from homology"/>
<dbReference type="SUPFAM" id="SSF56935">
    <property type="entry name" value="Porins"/>
    <property type="match status" value="1"/>
</dbReference>